<evidence type="ECO:0000313" key="1">
    <source>
        <dbReference type="EMBL" id="WAR44594.1"/>
    </source>
</evidence>
<accession>A0ABY7GJC7</accession>
<organism evidence="1 2">
    <name type="scientific">Methylomonas rapida</name>
    <dbReference type="NCBI Taxonomy" id="2963939"/>
    <lineage>
        <taxon>Bacteria</taxon>
        <taxon>Pseudomonadati</taxon>
        <taxon>Pseudomonadota</taxon>
        <taxon>Gammaproteobacteria</taxon>
        <taxon>Methylococcales</taxon>
        <taxon>Methylococcaceae</taxon>
        <taxon>Methylomonas</taxon>
    </lineage>
</organism>
<reference evidence="1" key="1">
    <citation type="submission" date="2022-11" db="EMBL/GenBank/DDBJ databases">
        <title>Methylomonas rapida sp. nov., Carotenoid-Producing Obligate Methanotrophs with High Growth Characteristics and Biotechnological Potential.</title>
        <authorList>
            <person name="Tikhonova E.N."/>
            <person name="Suleimanov R.Z."/>
            <person name="Miroshnikov K."/>
            <person name="Oshkin I.Y."/>
            <person name="Belova S.E."/>
            <person name="Danilova O.V."/>
            <person name="Ashikhmin A."/>
            <person name="Konopkin A."/>
            <person name="But S.Y."/>
            <person name="Khmelenina V.N."/>
            <person name="Kuznetsov N."/>
            <person name="Pimenov N.V."/>
            <person name="Dedysh S.N."/>
        </authorList>
    </citation>
    <scope>NUCLEOTIDE SEQUENCE</scope>
    <source>
        <strain evidence="1">MP1</strain>
    </source>
</reference>
<dbReference type="EMBL" id="CP113517">
    <property type="protein sequence ID" value="WAR44594.1"/>
    <property type="molecule type" value="Genomic_DNA"/>
</dbReference>
<name>A0ABY7GJC7_9GAMM</name>
<dbReference type="RefSeq" id="WP_269021967.1">
    <property type="nucleotide sequence ID" value="NZ_CP113517.1"/>
</dbReference>
<sequence>MSWHRITLSRQEYESGEMAVLFGAFRAAYVAKNGPEGMAMFGCWTDDETCYFVYTTPRSARHITPLLDAYSAHQIDTPDPSCLSLIYGDESGLSSFEIGFEA</sequence>
<keyword evidence="2" id="KW-1185">Reference proteome</keyword>
<dbReference type="Proteomes" id="UP001162780">
    <property type="component" value="Chromosome"/>
</dbReference>
<evidence type="ECO:0000313" key="2">
    <source>
        <dbReference type="Proteomes" id="UP001162780"/>
    </source>
</evidence>
<proteinExistence type="predicted"/>
<protein>
    <submittedName>
        <fullName evidence="1">Uncharacterized protein</fullName>
    </submittedName>
</protein>
<gene>
    <name evidence="1" type="ORF">NM686_019945</name>
</gene>